<feature type="compositionally biased region" description="Polar residues" evidence="1">
    <location>
        <begin position="752"/>
        <end position="762"/>
    </location>
</feature>
<dbReference type="PANTHER" id="PTHR34700:SF4">
    <property type="entry name" value="PHAGE-LIKE ELEMENT PBSX PROTEIN XKDP"/>
    <property type="match status" value="1"/>
</dbReference>
<proteinExistence type="predicted"/>
<feature type="compositionally biased region" description="Low complexity" evidence="1">
    <location>
        <begin position="331"/>
        <end position="353"/>
    </location>
</feature>
<dbReference type="SMART" id="SM00257">
    <property type="entry name" value="LysM"/>
    <property type="match status" value="2"/>
</dbReference>
<feature type="domain" description="LysM" evidence="3">
    <location>
        <begin position="248"/>
        <end position="304"/>
    </location>
</feature>
<dbReference type="AlphaFoldDB" id="A0A852XCV6"/>
<dbReference type="Proteomes" id="UP000592181">
    <property type="component" value="Unassembled WGS sequence"/>
</dbReference>
<dbReference type="SMART" id="SM01043">
    <property type="entry name" value="BTAD"/>
    <property type="match status" value="1"/>
</dbReference>
<dbReference type="PROSITE" id="PS51782">
    <property type="entry name" value="LYSM"/>
    <property type="match status" value="2"/>
</dbReference>
<dbReference type="InterPro" id="IPR018392">
    <property type="entry name" value="LysM"/>
</dbReference>
<dbReference type="RefSeq" id="WP_179461825.1">
    <property type="nucleotide sequence ID" value="NZ_JACBZX010000001.1"/>
</dbReference>
<feature type="region of interest" description="Disordered" evidence="1">
    <location>
        <begin position="159"/>
        <end position="185"/>
    </location>
</feature>
<dbReference type="PANTHER" id="PTHR34700">
    <property type="entry name" value="POTASSIUM BINDING PROTEIN KBP"/>
    <property type="match status" value="1"/>
</dbReference>
<keyword evidence="2" id="KW-0812">Transmembrane</keyword>
<keyword evidence="2" id="KW-1133">Transmembrane helix</keyword>
<feature type="transmembrane region" description="Helical" evidence="2">
    <location>
        <begin position="101"/>
        <end position="123"/>
    </location>
</feature>
<feature type="compositionally biased region" description="Low complexity" evidence="1">
    <location>
        <begin position="312"/>
        <end position="324"/>
    </location>
</feature>
<feature type="domain" description="LysM" evidence="3">
    <location>
        <begin position="182"/>
        <end position="231"/>
    </location>
</feature>
<dbReference type="InterPro" id="IPR052196">
    <property type="entry name" value="Bact_Kbp"/>
</dbReference>
<protein>
    <submittedName>
        <fullName evidence="4">Nucleoid-associated protein YgaU</fullName>
    </submittedName>
</protein>
<feature type="region of interest" description="Disordered" evidence="1">
    <location>
        <begin position="744"/>
        <end position="797"/>
    </location>
</feature>
<evidence type="ECO:0000256" key="1">
    <source>
        <dbReference type="SAM" id="MobiDB-lite"/>
    </source>
</evidence>
<feature type="transmembrane region" description="Helical" evidence="2">
    <location>
        <begin position="62"/>
        <end position="81"/>
    </location>
</feature>
<feature type="region of interest" description="Disordered" evidence="1">
    <location>
        <begin position="277"/>
        <end position="353"/>
    </location>
</feature>
<evidence type="ECO:0000313" key="5">
    <source>
        <dbReference type="Proteomes" id="UP000592181"/>
    </source>
</evidence>
<evidence type="ECO:0000313" key="4">
    <source>
        <dbReference type="EMBL" id="NYG36295.1"/>
    </source>
</evidence>
<dbReference type="Pfam" id="PF01476">
    <property type="entry name" value="LysM"/>
    <property type="match status" value="2"/>
</dbReference>
<comment type="caution">
    <text evidence="4">The sequence shown here is derived from an EMBL/GenBank/DDBJ whole genome shotgun (WGS) entry which is preliminary data.</text>
</comment>
<sequence length="1067" mass="109803">MTARLKGLAALVGLLAVVVGVPWVLVAIGAGPVPDSAPTLDGMWSAVTTPDDGTVFITLFRYAAWLAWLFFVVSLVLELVARAGGREAPRLPGLSLPQGAARALVGTAALLFVAAPVMTSVAAPAGATGSADQAGSTVAASSVAAGAETGAVHASTVQTAADADADDRAENEAQSVSETPTTDHVVAQGETLWSIAETQLGDGARYPEIVNLNPGTITESHWISPGTTIAIPDESGAAADSDESGSESTYTVEKGDTLWEIAEDELGEGERYPEIVAATGDAEQPDGDRLTDPDLIRPGWQLQVPGEGGAAAAGPSSTGPSSAEATRDATRAATDAEAATDRATQQSTTTGLAAAATAQGLDAAAQAGPGTTDEAGPGWGTTALGLGGVTAAAALALLELARRRRARTLGRPPAGDALDPREAALAGAADAHTVATIDLALRHLALAAEQSGRAVPGLRSVRMTEAQIDVQLSSPMRLPAPWTSTADPRLWTLAADRAASLDPTALAGVPAPFPGLVTVGTDDDAGHVLVNLVDARAFAVTGQNVHTRAALAAMTLDLAGSPWAQRTVVTVVGGHDGLVEAIGSPRVRLVAQAADYTPSTVVTADAAAREVVVVSGEIGEAERRHLERAVGSSPRVALLQAAPSADDGAAALAISSDPQVAVLSPSYLQLRPQLLDEQQQADLGELFALARASTDRWAPAADEPSLARIGAAAAAMGAPGILVDADPDALPVDDAPTLRRADLEADEPARDTSPTLWNTPVSTPAGAVARVPGDDVPTARRSSDTSGTADAPTPGWLSNQITPTPGTPLPPVVAFPQRVRELAAPTDAPVLRVLGPVDIDNVAPVDEVHRPRLTELAAFVQLHPAADASAIDDAMWPNRSRHDHSSVRDSSLAALGGWLVEETDAPAGLAAARGLTSDWDLWRALLPGDVTQASTEHLEQALGMVRGRPFVGAELRHYTWATPLRATMVHDITLAAAELARRRLMEGAWSAAYDATVVGLTVEPSVEALWRMQLLAGHELGDRDLVETARAGLDDLASRLGDPLEQRTQQLIADVDALDAPTRTHVG</sequence>
<keyword evidence="5" id="KW-1185">Reference proteome</keyword>
<evidence type="ECO:0000259" key="3">
    <source>
        <dbReference type="PROSITE" id="PS51782"/>
    </source>
</evidence>
<feature type="region of interest" description="Disordered" evidence="1">
    <location>
        <begin position="233"/>
        <end position="252"/>
    </location>
</feature>
<feature type="compositionally biased region" description="Basic and acidic residues" evidence="1">
    <location>
        <begin position="286"/>
        <end position="295"/>
    </location>
</feature>
<dbReference type="EMBL" id="JACBZX010000001">
    <property type="protein sequence ID" value="NYG36295.1"/>
    <property type="molecule type" value="Genomic_DNA"/>
</dbReference>
<name>A0A852XCV6_9MICO</name>
<accession>A0A852XCV6</accession>
<evidence type="ECO:0000256" key="2">
    <source>
        <dbReference type="SAM" id="Phobius"/>
    </source>
</evidence>
<feature type="compositionally biased region" description="Polar residues" evidence="1">
    <location>
        <begin position="172"/>
        <end position="182"/>
    </location>
</feature>
<dbReference type="InterPro" id="IPR036779">
    <property type="entry name" value="LysM_dom_sf"/>
</dbReference>
<keyword evidence="2" id="KW-0472">Membrane</keyword>
<dbReference type="CDD" id="cd00118">
    <property type="entry name" value="LysM"/>
    <property type="match status" value="2"/>
</dbReference>
<dbReference type="InterPro" id="IPR005158">
    <property type="entry name" value="BTAD"/>
</dbReference>
<dbReference type="Gene3D" id="3.10.350.10">
    <property type="entry name" value="LysM domain"/>
    <property type="match status" value="2"/>
</dbReference>
<gene>
    <name evidence="4" type="ORF">BJY28_000764</name>
</gene>
<organism evidence="4 5">
    <name type="scientific">Janibacter alkaliphilus</name>
    <dbReference type="NCBI Taxonomy" id="1069963"/>
    <lineage>
        <taxon>Bacteria</taxon>
        <taxon>Bacillati</taxon>
        <taxon>Actinomycetota</taxon>
        <taxon>Actinomycetes</taxon>
        <taxon>Micrococcales</taxon>
        <taxon>Intrasporangiaceae</taxon>
        <taxon>Janibacter</taxon>
    </lineage>
</organism>
<reference evidence="4 5" key="1">
    <citation type="submission" date="2020-07" db="EMBL/GenBank/DDBJ databases">
        <title>Sequencing the genomes of 1000 actinobacteria strains.</title>
        <authorList>
            <person name="Klenk H.-P."/>
        </authorList>
    </citation>
    <scope>NUCLEOTIDE SEQUENCE [LARGE SCALE GENOMIC DNA]</scope>
    <source>
        <strain evidence="4 5">DSM 24723</strain>
    </source>
</reference>